<name>A0AAD5UIV8_9FUNG</name>
<sequence length="101" mass="11066">MQLLSFACLLFVCLAQTVQFNVTLYINTVGNGYGCYGIDGKAPTRLVSIVTLSPSTAVQYYSDYGCKTIINTHTMQPQHWVGPVPDAVSSVDVYSVNLIPW</sequence>
<evidence type="ECO:0000313" key="3">
    <source>
        <dbReference type="Proteomes" id="UP001210925"/>
    </source>
</evidence>
<keyword evidence="3" id="KW-1185">Reference proteome</keyword>
<accession>A0AAD5UIV8</accession>
<evidence type="ECO:0000256" key="1">
    <source>
        <dbReference type="SAM" id="SignalP"/>
    </source>
</evidence>
<reference evidence="2" key="1">
    <citation type="submission" date="2020-05" db="EMBL/GenBank/DDBJ databases">
        <title>Phylogenomic resolution of chytrid fungi.</title>
        <authorList>
            <person name="Stajich J.E."/>
            <person name="Amses K."/>
            <person name="Simmons R."/>
            <person name="Seto K."/>
            <person name="Myers J."/>
            <person name="Bonds A."/>
            <person name="Quandt C.A."/>
            <person name="Barry K."/>
            <person name="Liu P."/>
            <person name="Grigoriev I."/>
            <person name="Longcore J.E."/>
            <person name="James T.Y."/>
        </authorList>
    </citation>
    <scope>NUCLEOTIDE SEQUENCE</scope>
    <source>
        <strain evidence="2">PLAUS21</strain>
    </source>
</reference>
<evidence type="ECO:0008006" key="4">
    <source>
        <dbReference type="Google" id="ProtNLM"/>
    </source>
</evidence>
<comment type="caution">
    <text evidence="2">The sequence shown here is derived from an EMBL/GenBank/DDBJ whole genome shotgun (WGS) entry which is preliminary data.</text>
</comment>
<dbReference type="AlphaFoldDB" id="A0AAD5UIV8"/>
<proteinExistence type="predicted"/>
<keyword evidence="1" id="KW-0732">Signal</keyword>
<dbReference type="Proteomes" id="UP001210925">
    <property type="component" value="Unassembled WGS sequence"/>
</dbReference>
<organism evidence="2 3">
    <name type="scientific">Boothiomyces macroporosus</name>
    <dbReference type="NCBI Taxonomy" id="261099"/>
    <lineage>
        <taxon>Eukaryota</taxon>
        <taxon>Fungi</taxon>
        <taxon>Fungi incertae sedis</taxon>
        <taxon>Chytridiomycota</taxon>
        <taxon>Chytridiomycota incertae sedis</taxon>
        <taxon>Chytridiomycetes</taxon>
        <taxon>Rhizophydiales</taxon>
        <taxon>Terramycetaceae</taxon>
        <taxon>Boothiomyces</taxon>
    </lineage>
</organism>
<feature type="chain" id="PRO_5042112861" description="Secreted protein" evidence="1">
    <location>
        <begin position="16"/>
        <end position="101"/>
    </location>
</feature>
<evidence type="ECO:0000313" key="2">
    <source>
        <dbReference type="EMBL" id="KAJ3257106.1"/>
    </source>
</evidence>
<feature type="signal peptide" evidence="1">
    <location>
        <begin position="1"/>
        <end position="15"/>
    </location>
</feature>
<protein>
    <recommendedName>
        <fullName evidence="4">Secreted protein</fullName>
    </recommendedName>
</protein>
<gene>
    <name evidence="2" type="ORF">HK103_004934</name>
</gene>
<dbReference type="EMBL" id="JADGKB010000042">
    <property type="protein sequence ID" value="KAJ3257106.1"/>
    <property type="molecule type" value="Genomic_DNA"/>
</dbReference>